<dbReference type="Proteomes" id="UP000635726">
    <property type="component" value="Unassembled WGS sequence"/>
</dbReference>
<dbReference type="RefSeq" id="WP_188964008.1">
    <property type="nucleotide sequence ID" value="NZ_BMOE01000011.1"/>
</dbReference>
<name>A0A917UT55_9DEIO</name>
<keyword evidence="3" id="KW-1185">Reference proteome</keyword>
<dbReference type="AlphaFoldDB" id="A0A917UT55"/>
<accession>A0A917UT55</accession>
<evidence type="ECO:0000313" key="3">
    <source>
        <dbReference type="Proteomes" id="UP000635726"/>
    </source>
</evidence>
<reference evidence="2" key="1">
    <citation type="journal article" date="2014" name="Int. J. Syst. Evol. Microbiol.">
        <title>Complete genome sequence of Corynebacterium casei LMG S-19264T (=DSM 44701T), isolated from a smear-ripened cheese.</title>
        <authorList>
            <consortium name="US DOE Joint Genome Institute (JGI-PGF)"/>
            <person name="Walter F."/>
            <person name="Albersmeier A."/>
            <person name="Kalinowski J."/>
            <person name="Ruckert C."/>
        </authorList>
    </citation>
    <scope>NUCLEOTIDE SEQUENCE</scope>
    <source>
        <strain evidence="2">JCM 14371</strain>
    </source>
</reference>
<feature type="chain" id="PRO_5036996695" evidence="1">
    <location>
        <begin position="27"/>
        <end position="167"/>
    </location>
</feature>
<feature type="signal peptide" evidence="1">
    <location>
        <begin position="1"/>
        <end position="26"/>
    </location>
</feature>
<evidence type="ECO:0000313" key="2">
    <source>
        <dbReference type="EMBL" id="GGJ83260.1"/>
    </source>
</evidence>
<dbReference type="EMBL" id="BMOE01000011">
    <property type="protein sequence ID" value="GGJ83260.1"/>
    <property type="molecule type" value="Genomic_DNA"/>
</dbReference>
<evidence type="ECO:0000256" key="1">
    <source>
        <dbReference type="SAM" id="SignalP"/>
    </source>
</evidence>
<proteinExistence type="predicted"/>
<organism evidence="2 3">
    <name type="scientific">Deinococcus aquiradiocola</name>
    <dbReference type="NCBI Taxonomy" id="393059"/>
    <lineage>
        <taxon>Bacteria</taxon>
        <taxon>Thermotogati</taxon>
        <taxon>Deinococcota</taxon>
        <taxon>Deinococci</taxon>
        <taxon>Deinococcales</taxon>
        <taxon>Deinococcaceae</taxon>
        <taxon>Deinococcus</taxon>
    </lineage>
</organism>
<gene>
    <name evidence="2" type="ORF">GCM10008939_28940</name>
</gene>
<sequence length="167" mass="18078">MKIKPPRTQTLAVLALLTLPVSLVQAAAPQSTSASAQAAAGWTQANLQSGTYVVLPPTIEGNVNLLGADQKQMVVTALQHDLQGAIQRKYPNAKFVTDPATPGVITLRPSATMPGALVPWESFQVRVDLKRAKNSAVLQDRFGVWDVYTHRADAFNYIYDKLVAKLP</sequence>
<protein>
    <submittedName>
        <fullName evidence="2">Uncharacterized protein</fullName>
    </submittedName>
</protein>
<reference evidence="2" key="2">
    <citation type="submission" date="2020-09" db="EMBL/GenBank/DDBJ databases">
        <authorList>
            <person name="Sun Q."/>
            <person name="Ohkuma M."/>
        </authorList>
    </citation>
    <scope>NUCLEOTIDE SEQUENCE</scope>
    <source>
        <strain evidence="2">JCM 14371</strain>
    </source>
</reference>
<keyword evidence="1" id="KW-0732">Signal</keyword>
<comment type="caution">
    <text evidence="2">The sequence shown here is derived from an EMBL/GenBank/DDBJ whole genome shotgun (WGS) entry which is preliminary data.</text>
</comment>